<dbReference type="RefSeq" id="WP_147155416.1">
    <property type="nucleotide sequence ID" value="NZ_BKAJ01000148.1"/>
</dbReference>
<dbReference type="SMART" id="SM00650">
    <property type="entry name" value="rADc"/>
    <property type="match status" value="1"/>
</dbReference>
<dbReference type="EMBL" id="BKAJ01000148">
    <property type="protein sequence ID" value="GEP60045.1"/>
    <property type="molecule type" value="Genomic_DNA"/>
</dbReference>
<dbReference type="InterPro" id="IPR020596">
    <property type="entry name" value="rRNA_Ade_Mease_Trfase_CS"/>
</dbReference>
<evidence type="ECO:0000256" key="1">
    <source>
        <dbReference type="ARBA" id="ARBA00022603"/>
    </source>
</evidence>
<dbReference type="PROSITE" id="PS01131">
    <property type="entry name" value="RRNA_A_DIMETH"/>
    <property type="match status" value="1"/>
</dbReference>
<gene>
    <name evidence="6" type="ORF">RSO01_72110</name>
</gene>
<reference evidence="6 7" key="1">
    <citation type="submission" date="2019-07" db="EMBL/GenBank/DDBJ databases">
        <title>Whole genome shotgun sequence of Reyranella soli NBRC 108950.</title>
        <authorList>
            <person name="Hosoyama A."/>
            <person name="Uohara A."/>
            <person name="Ohji S."/>
            <person name="Ichikawa N."/>
        </authorList>
    </citation>
    <scope>NUCLEOTIDE SEQUENCE [LARGE SCALE GENOMIC DNA]</scope>
    <source>
        <strain evidence="6 7">NBRC 108950</strain>
    </source>
</reference>
<dbReference type="SUPFAM" id="SSF53335">
    <property type="entry name" value="S-adenosyl-L-methionine-dependent methyltransferases"/>
    <property type="match status" value="1"/>
</dbReference>
<sequence length="221" mass="23433">MPNNALPFFRGWSRDPVAVGLPFPSSPWTARRLAQATLDAAIDGGGPVLELGAGAGAVTQALIDAGCAVDRLVAVERDADLCRTLERRFRGLAVLQGDALDIAGLLTEAGIASVSVVLSGLPMRAVAPAAAIRCYSDAFRAMPHGGAIIQYTYGFKSPVDPGRSPPQLDATFVGREWRNVPPMAIWSYRLPTPRQPNHAINGHHAQPPAAERRLSNGRLVG</sequence>
<keyword evidence="1 6" id="KW-0489">Methyltransferase</keyword>
<comment type="caution">
    <text evidence="6">The sequence shown here is derived from an EMBL/GenBank/DDBJ whole genome shotgun (WGS) entry which is preliminary data.</text>
</comment>
<evidence type="ECO:0000256" key="4">
    <source>
        <dbReference type="SAM" id="MobiDB-lite"/>
    </source>
</evidence>
<dbReference type="OrthoDB" id="9805585at2"/>
<keyword evidence="7" id="KW-1185">Reference proteome</keyword>
<dbReference type="InterPro" id="IPR020598">
    <property type="entry name" value="rRNA_Ade_methylase_Trfase_N"/>
</dbReference>
<feature type="region of interest" description="Disordered" evidence="4">
    <location>
        <begin position="196"/>
        <end position="221"/>
    </location>
</feature>
<organism evidence="6 7">
    <name type="scientific">Reyranella soli</name>
    <dbReference type="NCBI Taxonomy" id="1230389"/>
    <lineage>
        <taxon>Bacteria</taxon>
        <taxon>Pseudomonadati</taxon>
        <taxon>Pseudomonadota</taxon>
        <taxon>Alphaproteobacteria</taxon>
        <taxon>Hyphomicrobiales</taxon>
        <taxon>Reyranellaceae</taxon>
        <taxon>Reyranella</taxon>
    </lineage>
</organism>
<dbReference type="CDD" id="cd02440">
    <property type="entry name" value="AdoMet_MTases"/>
    <property type="match status" value="1"/>
</dbReference>
<dbReference type="Proteomes" id="UP000321058">
    <property type="component" value="Unassembled WGS sequence"/>
</dbReference>
<dbReference type="InterPro" id="IPR029063">
    <property type="entry name" value="SAM-dependent_MTases_sf"/>
</dbReference>
<dbReference type="Gene3D" id="3.40.50.150">
    <property type="entry name" value="Vaccinia Virus protein VP39"/>
    <property type="match status" value="1"/>
</dbReference>
<keyword evidence="2 6" id="KW-0808">Transferase</keyword>
<keyword evidence="3" id="KW-0949">S-adenosyl-L-methionine</keyword>
<dbReference type="GO" id="GO:0000179">
    <property type="term" value="F:rRNA (adenine-N6,N6-)-dimethyltransferase activity"/>
    <property type="evidence" value="ECO:0007669"/>
    <property type="project" value="InterPro"/>
</dbReference>
<feature type="domain" description="Ribosomal RNA adenine methylase transferase N-terminal" evidence="5">
    <location>
        <begin position="29"/>
        <end position="179"/>
    </location>
</feature>
<evidence type="ECO:0000256" key="3">
    <source>
        <dbReference type="ARBA" id="ARBA00022691"/>
    </source>
</evidence>
<accession>A0A512NM69</accession>
<evidence type="ECO:0000313" key="6">
    <source>
        <dbReference type="EMBL" id="GEP60045.1"/>
    </source>
</evidence>
<name>A0A512NM69_9HYPH</name>
<proteinExistence type="predicted"/>
<evidence type="ECO:0000313" key="7">
    <source>
        <dbReference type="Proteomes" id="UP000321058"/>
    </source>
</evidence>
<protein>
    <submittedName>
        <fullName evidence="6">SAM-dependent methyltransferase</fullName>
    </submittedName>
</protein>
<evidence type="ECO:0000256" key="2">
    <source>
        <dbReference type="ARBA" id="ARBA00022679"/>
    </source>
</evidence>
<evidence type="ECO:0000259" key="5">
    <source>
        <dbReference type="SMART" id="SM00650"/>
    </source>
</evidence>
<dbReference type="AlphaFoldDB" id="A0A512NM69"/>